<evidence type="ECO:0000259" key="9">
    <source>
        <dbReference type="Pfam" id="PF00535"/>
    </source>
</evidence>
<keyword evidence="7 8" id="KW-0472">Membrane</keyword>
<evidence type="ECO:0000256" key="4">
    <source>
        <dbReference type="ARBA" id="ARBA00022692"/>
    </source>
</evidence>
<feature type="transmembrane region" description="Helical" evidence="8">
    <location>
        <begin position="212"/>
        <end position="231"/>
    </location>
</feature>
<dbReference type="GO" id="GO:0005886">
    <property type="term" value="C:plasma membrane"/>
    <property type="evidence" value="ECO:0007669"/>
    <property type="project" value="TreeGrafter"/>
</dbReference>
<evidence type="ECO:0000256" key="8">
    <source>
        <dbReference type="SAM" id="Phobius"/>
    </source>
</evidence>
<dbReference type="CDD" id="cd04187">
    <property type="entry name" value="DPM1_like_bac"/>
    <property type="match status" value="1"/>
</dbReference>
<evidence type="ECO:0000256" key="6">
    <source>
        <dbReference type="ARBA" id="ARBA00022989"/>
    </source>
</evidence>
<dbReference type="InterPro" id="IPR029044">
    <property type="entry name" value="Nucleotide-diphossugar_trans"/>
</dbReference>
<evidence type="ECO:0000256" key="2">
    <source>
        <dbReference type="ARBA" id="ARBA00022676"/>
    </source>
</evidence>
<dbReference type="GO" id="GO:0099621">
    <property type="term" value="F:undecaprenyl-phosphate 4-deoxy-4-formamido-L-arabinose transferase activity"/>
    <property type="evidence" value="ECO:0007669"/>
    <property type="project" value="TreeGrafter"/>
</dbReference>
<name>A0A8J3D475_9BACT</name>
<dbReference type="SUPFAM" id="SSF53448">
    <property type="entry name" value="Nucleotide-diphospho-sugar transferases"/>
    <property type="match status" value="1"/>
</dbReference>
<keyword evidence="2" id="KW-0328">Glycosyltransferase</keyword>
<comment type="caution">
    <text evidence="10">The sequence shown here is derived from an EMBL/GenBank/DDBJ whole genome shotgun (WGS) entry which is preliminary data.</text>
</comment>
<evidence type="ECO:0000256" key="3">
    <source>
        <dbReference type="ARBA" id="ARBA00022679"/>
    </source>
</evidence>
<keyword evidence="3 10" id="KW-0808">Transferase</keyword>
<proteinExistence type="predicted"/>
<dbReference type="PANTHER" id="PTHR48090">
    <property type="entry name" value="UNDECAPRENYL-PHOSPHATE 4-DEOXY-4-FORMAMIDO-L-ARABINOSE TRANSFERASE-RELATED"/>
    <property type="match status" value="1"/>
</dbReference>
<evidence type="ECO:0000256" key="7">
    <source>
        <dbReference type="ARBA" id="ARBA00023136"/>
    </source>
</evidence>
<accession>A0A8J3D475</accession>
<keyword evidence="1" id="KW-1003">Cell membrane</keyword>
<evidence type="ECO:0000256" key="1">
    <source>
        <dbReference type="ARBA" id="ARBA00022475"/>
    </source>
</evidence>
<evidence type="ECO:0000313" key="11">
    <source>
        <dbReference type="Proteomes" id="UP000598271"/>
    </source>
</evidence>
<dbReference type="Proteomes" id="UP000598271">
    <property type="component" value="Unassembled WGS sequence"/>
</dbReference>
<keyword evidence="4 8" id="KW-0812">Transmembrane</keyword>
<evidence type="ECO:0000256" key="5">
    <source>
        <dbReference type="ARBA" id="ARBA00022985"/>
    </source>
</evidence>
<dbReference type="InterPro" id="IPR050256">
    <property type="entry name" value="Glycosyltransferase_2"/>
</dbReference>
<organism evidence="10 11">
    <name type="scientific">Persicitalea jodogahamensis</name>
    <dbReference type="NCBI Taxonomy" id="402147"/>
    <lineage>
        <taxon>Bacteria</taxon>
        <taxon>Pseudomonadati</taxon>
        <taxon>Bacteroidota</taxon>
        <taxon>Cytophagia</taxon>
        <taxon>Cytophagales</taxon>
        <taxon>Spirosomataceae</taxon>
        <taxon>Persicitalea</taxon>
    </lineage>
</organism>
<dbReference type="EMBL" id="BMXF01000004">
    <property type="protein sequence ID" value="GHB80558.1"/>
    <property type="molecule type" value="Genomic_DNA"/>
</dbReference>
<keyword evidence="6 8" id="KW-1133">Transmembrane helix</keyword>
<feature type="transmembrane region" description="Helical" evidence="8">
    <location>
        <begin position="238"/>
        <end position="255"/>
    </location>
</feature>
<sequence length="308" mass="34900">MTSVNFLSVIIPVYNSENSIEPLLNRLSDAMVDLDFEVILVNDGSRDDSEAICMRLAIERPEVKLLSLRRNFGEFNAVMCGLNYAQGKYCVMIDDDFQNPPEEILKLIEKAESGNCGVVYTYYDKKEHAGYRNIGSRLVNWVTSFLLDKPKELYLSSFKLIRQEVVQEIIKYTGPFPYIDGLIFRVTRNIGTVQVKHNKREAGRSNYTPRKLISLFLNILFCYSALPIRLFMPISLGLTGLGSLLLIFLFGQWILGPDPKGWQVVTATLIFIGGIQCTLLSVLGEYIGKSFMAQSGQPQYVIKHKIGW</sequence>
<dbReference type="Pfam" id="PF00535">
    <property type="entry name" value="Glycos_transf_2"/>
    <property type="match status" value="1"/>
</dbReference>
<reference evidence="10 11" key="1">
    <citation type="journal article" date="2014" name="Int. J. Syst. Evol. Microbiol.">
        <title>Complete genome sequence of Corynebacterium casei LMG S-19264T (=DSM 44701T), isolated from a smear-ripened cheese.</title>
        <authorList>
            <consortium name="US DOE Joint Genome Institute (JGI-PGF)"/>
            <person name="Walter F."/>
            <person name="Albersmeier A."/>
            <person name="Kalinowski J."/>
            <person name="Ruckert C."/>
        </authorList>
    </citation>
    <scope>NUCLEOTIDE SEQUENCE [LARGE SCALE GENOMIC DNA]</scope>
    <source>
        <strain evidence="10 11">KCTC 12866</strain>
    </source>
</reference>
<keyword evidence="5" id="KW-0448">Lipopolysaccharide biosynthesis</keyword>
<feature type="domain" description="Glycosyltransferase 2-like" evidence="9">
    <location>
        <begin position="8"/>
        <end position="168"/>
    </location>
</feature>
<dbReference type="Gene3D" id="3.90.550.10">
    <property type="entry name" value="Spore Coat Polysaccharide Biosynthesis Protein SpsA, Chain A"/>
    <property type="match status" value="1"/>
</dbReference>
<dbReference type="GO" id="GO:0009103">
    <property type="term" value="P:lipopolysaccharide biosynthetic process"/>
    <property type="evidence" value="ECO:0007669"/>
    <property type="project" value="UniProtKB-KW"/>
</dbReference>
<dbReference type="AlphaFoldDB" id="A0A8J3D475"/>
<dbReference type="RefSeq" id="WP_189566289.1">
    <property type="nucleotide sequence ID" value="NZ_BMXF01000004.1"/>
</dbReference>
<dbReference type="InterPro" id="IPR001173">
    <property type="entry name" value="Glyco_trans_2-like"/>
</dbReference>
<gene>
    <name evidence="10" type="ORF">GCM10007390_38640</name>
</gene>
<keyword evidence="11" id="KW-1185">Reference proteome</keyword>
<evidence type="ECO:0000313" key="10">
    <source>
        <dbReference type="EMBL" id="GHB80558.1"/>
    </source>
</evidence>
<feature type="transmembrane region" description="Helical" evidence="8">
    <location>
        <begin position="261"/>
        <end position="283"/>
    </location>
</feature>
<protein>
    <submittedName>
        <fullName evidence="10">Glycosyl transferase</fullName>
    </submittedName>
</protein>
<dbReference type="PANTHER" id="PTHR48090:SF3">
    <property type="entry name" value="UNDECAPRENYL-PHOSPHATE 4-DEOXY-4-FORMAMIDO-L-ARABINOSE TRANSFERASE"/>
    <property type="match status" value="1"/>
</dbReference>